<feature type="compositionally biased region" description="Polar residues" evidence="1">
    <location>
        <begin position="76"/>
        <end position="85"/>
    </location>
</feature>
<gene>
    <name evidence="2" type="ORF">RFULGI_LOCUS15361</name>
</gene>
<protein>
    <submittedName>
        <fullName evidence="2">3391_t:CDS:1</fullName>
    </submittedName>
</protein>
<evidence type="ECO:0000313" key="2">
    <source>
        <dbReference type="EMBL" id="CAG8775002.1"/>
    </source>
</evidence>
<feature type="non-terminal residue" evidence="2">
    <location>
        <position position="1"/>
    </location>
</feature>
<accession>A0A9N9JBY0</accession>
<feature type="region of interest" description="Disordered" evidence="1">
    <location>
        <begin position="76"/>
        <end position="115"/>
    </location>
</feature>
<comment type="caution">
    <text evidence="2">The sequence shown here is derived from an EMBL/GenBank/DDBJ whole genome shotgun (WGS) entry which is preliminary data.</text>
</comment>
<organism evidence="2 3">
    <name type="scientific">Racocetra fulgida</name>
    <dbReference type="NCBI Taxonomy" id="60492"/>
    <lineage>
        <taxon>Eukaryota</taxon>
        <taxon>Fungi</taxon>
        <taxon>Fungi incertae sedis</taxon>
        <taxon>Mucoromycota</taxon>
        <taxon>Glomeromycotina</taxon>
        <taxon>Glomeromycetes</taxon>
        <taxon>Diversisporales</taxon>
        <taxon>Gigasporaceae</taxon>
        <taxon>Racocetra</taxon>
    </lineage>
</organism>
<sequence>LPSYKHVKYNTMSDTKDLTYQNMKTTSISSSPQRPNTSHDQNQTTQEVNSQPSNETLLKESTTTITVTSSQQQILLENSQIGTNSDHPDLGKNDFQPMDTVDDFTVNRLNPLSDG</sequence>
<feature type="non-terminal residue" evidence="2">
    <location>
        <position position="115"/>
    </location>
</feature>
<dbReference type="Proteomes" id="UP000789396">
    <property type="component" value="Unassembled WGS sequence"/>
</dbReference>
<dbReference type="EMBL" id="CAJVPZ010048922">
    <property type="protein sequence ID" value="CAG8775002.1"/>
    <property type="molecule type" value="Genomic_DNA"/>
</dbReference>
<evidence type="ECO:0000313" key="3">
    <source>
        <dbReference type="Proteomes" id="UP000789396"/>
    </source>
</evidence>
<name>A0A9N9JBY0_9GLOM</name>
<feature type="region of interest" description="Disordered" evidence="1">
    <location>
        <begin position="16"/>
        <end position="55"/>
    </location>
</feature>
<dbReference type="AlphaFoldDB" id="A0A9N9JBY0"/>
<proteinExistence type="predicted"/>
<reference evidence="2" key="1">
    <citation type="submission" date="2021-06" db="EMBL/GenBank/DDBJ databases">
        <authorList>
            <person name="Kallberg Y."/>
            <person name="Tangrot J."/>
            <person name="Rosling A."/>
        </authorList>
    </citation>
    <scope>NUCLEOTIDE SEQUENCE</scope>
    <source>
        <strain evidence="2">IN212</strain>
    </source>
</reference>
<keyword evidence="3" id="KW-1185">Reference proteome</keyword>
<evidence type="ECO:0000256" key="1">
    <source>
        <dbReference type="SAM" id="MobiDB-lite"/>
    </source>
</evidence>
<dbReference type="OrthoDB" id="2491218at2759"/>